<dbReference type="GO" id="GO:0006355">
    <property type="term" value="P:regulation of DNA-templated transcription"/>
    <property type="evidence" value="ECO:0007669"/>
    <property type="project" value="InterPro"/>
</dbReference>
<dbReference type="Pfam" id="PF01402">
    <property type="entry name" value="RHH_1"/>
    <property type="match status" value="1"/>
</dbReference>
<dbReference type="RefSeq" id="WP_048095034.1">
    <property type="nucleotide sequence ID" value="NZ_CP011267.1"/>
</dbReference>
<feature type="domain" description="Ribbon-helix-helix protein CopG" evidence="1">
    <location>
        <begin position="4"/>
        <end position="39"/>
    </location>
</feature>
<dbReference type="OrthoDB" id="36944at2157"/>
<evidence type="ECO:0000313" key="2">
    <source>
        <dbReference type="EMBL" id="AKG91679.1"/>
    </source>
</evidence>
<gene>
    <name evidence="2" type="ORF">GAH_00996</name>
</gene>
<organism evidence="2 3">
    <name type="scientific">Geoglobus ahangari</name>
    <dbReference type="NCBI Taxonomy" id="113653"/>
    <lineage>
        <taxon>Archaea</taxon>
        <taxon>Methanobacteriati</taxon>
        <taxon>Methanobacteriota</taxon>
        <taxon>Archaeoglobi</taxon>
        <taxon>Archaeoglobales</taxon>
        <taxon>Archaeoglobaceae</taxon>
        <taxon>Geoglobus</taxon>
    </lineage>
</organism>
<dbReference type="Proteomes" id="UP000034723">
    <property type="component" value="Chromosome"/>
</dbReference>
<proteinExistence type="predicted"/>
<dbReference type="CDD" id="cd22231">
    <property type="entry name" value="RHH_NikR_HicB-like"/>
    <property type="match status" value="1"/>
</dbReference>
<accession>A0A0F7IFN9</accession>
<dbReference type="InterPro" id="IPR002145">
    <property type="entry name" value="CopG"/>
</dbReference>
<dbReference type="AlphaFoldDB" id="A0A0F7IFN9"/>
<dbReference type="GeneID" id="24803572"/>
<keyword evidence="3" id="KW-1185">Reference proteome</keyword>
<sequence length="283" mass="31779">MRIVNLRLDERIVERIDEISSKLLISRSEVIRQALTLYISLIENIGFYFKPSVFSPKLDIYEERNGIYVDLGNNLSLSVFNIVYGGIGEKEGDWLKAGVERVAEIMAYQIEVESICRFIQPLAVELSTGNELDYGMRFYRRFRELFSGRVVFADSEDVAKTDQSFFSAVVVGVRDMRVKNIPKRGEKIFLYGRVMRGEELLRDNPPDLSVFRRLAEMVKEGKASSIMPVKGDGIRNACIYAASIAGGRLRMRAEIDGGCPATAVIVSAEEMPLEGGVEVGEIL</sequence>
<dbReference type="HOGENOM" id="CLU_971814_0_0_2"/>
<name>A0A0F7IFN9_9EURY</name>
<protein>
    <submittedName>
        <fullName evidence="2">Ribbon-helix-helix protein, copG family</fullName>
    </submittedName>
</protein>
<reference evidence="2 3" key="1">
    <citation type="submission" date="2015-04" db="EMBL/GenBank/DDBJ databases">
        <title>The complete genome sequence of the hyperthermophilic, obligate iron-reducing archaeon Geoglobus ahangari strain 234T.</title>
        <authorList>
            <person name="Manzella M.P."/>
            <person name="Holmes D.E."/>
            <person name="Rocheleau J.M."/>
            <person name="Chung A."/>
            <person name="Reguera G."/>
            <person name="Kashefi K."/>
        </authorList>
    </citation>
    <scope>NUCLEOTIDE SEQUENCE [LARGE SCALE GENOMIC DNA]</scope>
    <source>
        <strain evidence="2 3">234</strain>
    </source>
</reference>
<dbReference type="PATRIC" id="fig|113653.22.peg.994"/>
<dbReference type="EMBL" id="CP011267">
    <property type="protein sequence ID" value="AKG91679.1"/>
    <property type="molecule type" value="Genomic_DNA"/>
</dbReference>
<evidence type="ECO:0000259" key="1">
    <source>
        <dbReference type="Pfam" id="PF01402"/>
    </source>
</evidence>
<evidence type="ECO:0000313" key="3">
    <source>
        <dbReference type="Proteomes" id="UP000034723"/>
    </source>
</evidence>
<dbReference type="InParanoid" id="A0A0F7IFN9"/>
<dbReference type="KEGG" id="gah:GAH_00996"/>